<evidence type="ECO:0000256" key="8">
    <source>
        <dbReference type="SAM" id="MobiDB-lite"/>
    </source>
</evidence>
<keyword evidence="2" id="KW-0547">Nucleotide-binding</keyword>
<evidence type="ECO:0000256" key="6">
    <source>
        <dbReference type="ARBA" id="ARBA00023163"/>
    </source>
</evidence>
<feature type="domain" description="Response regulatory" evidence="10">
    <location>
        <begin position="5"/>
        <end position="119"/>
    </location>
</feature>
<dbReference type="AlphaFoldDB" id="A0AAW9SCJ9"/>
<evidence type="ECO:0000256" key="4">
    <source>
        <dbReference type="ARBA" id="ARBA00023012"/>
    </source>
</evidence>
<gene>
    <name evidence="11" type="ORF">ABFB10_05295</name>
</gene>
<sequence length="310" mass="32533">MSGARLFVVDDDPDHLEGLCDLIGAVGHRTEGFAEARAALEAAVAAPPDLVLTDLRMPGMDGIGLLTALAEAGCDVPVVLLTGHGDVVQAVRAMQQGAEDFLEKPYDAGHLLMVIERALKTGRLKAEVARLQDRLDAQGEFIGESRTMAALRATLAEIAPLDIDVVVTGETGTGKELAARLLHHRGPRPEGPFVVVNCATLPDSGAEAVLFGDARGAAEGADPGLIAAADGGTLFLDQIDALSATLQPKLLRILQTRQAEGDGRALAFRVVASASRLAARCHRRGQLSRGPLLPHRRVRTRAAQPSAGAR</sequence>
<dbReference type="GO" id="GO:0000160">
    <property type="term" value="P:phosphorelay signal transduction system"/>
    <property type="evidence" value="ECO:0007669"/>
    <property type="project" value="UniProtKB-KW"/>
</dbReference>
<dbReference type="Gene3D" id="3.40.50.2300">
    <property type="match status" value="1"/>
</dbReference>
<evidence type="ECO:0000256" key="1">
    <source>
        <dbReference type="ARBA" id="ARBA00022553"/>
    </source>
</evidence>
<dbReference type="InterPro" id="IPR027417">
    <property type="entry name" value="P-loop_NTPase"/>
</dbReference>
<organism evidence="11 12">
    <name type="scientific">Ponticoccus litoralis</name>
    <dbReference type="NCBI Taxonomy" id="422297"/>
    <lineage>
        <taxon>Bacteria</taxon>
        <taxon>Pseudomonadati</taxon>
        <taxon>Pseudomonadota</taxon>
        <taxon>Alphaproteobacteria</taxon>
        <taxon>Rhodobacterales</taxon>
        <taxon>Roseobacteraceae</taxon>
        <taxon>Ponticoccus</taxon>
    </lineage>
</organism>
<keyword evidence="5" id="KW-0805">Transcription regulation</keyword>
<dbReference type="PROSITE" id="PS50110">
    <property type="entry name" value="RESPONSE_REGULATORY"/>
    <property type="match status" value="1"/>
</dbReference>
<name>A0AAW9SCJ9_9RHOB</name>
<keyword evidence="3" id="KW-0067">ATP-binding</keyword>
<dbReference type="Proteomes" id="UP001428774">
    <property type="component" value="Unassembled WGS sequence"/>
</dbReference>
<dbReference type="SUPFAM" id="SSF52172">
    <property type="entry name" value="CheY-like"/>
    <property type="match status" value="1"/>
</dbReference>
<keyword evidence="12" id="KW-1185">Reference proteome</keyword>
<evidence type="ECO:0000313" key="12">
    <source>
        <dbReference type="Proteomes" id="UP001428774"/>
    </source>
</evidence>
<dbReference type="PROSITE" id="PS50045">
    <property type="entry name" value="SIGMA54_INTERACT_4"/>
    <property type="match status" value="1"/>
</dbReference>
<dbReference type="Gene3D" id="3.40.50.300">
    <property type="entry name" value="P-loop containing nucleotide triphosphate hydrolases"/>
    <property type="match status" value="1"/>
</dbReference>
<evidence type="ECO:0000256" key="7">
    <source>
        <dbReference type="PROSITE-ProRule" id="PRU00169"/>
    </source>
</evidence>
<evidence type="ECO:0000256" key="2">
    <source>
        <dbReference type="ARBA" id="ARBA00022741"/>
    </source>
</evidence>
<keyword evidence="4" id="KW-0902">Two-component regulatory system</keyword>
<dbReference type="PANTHER" id="PTHR32071">
    <property type="entry name" value="TRANSCRIPTIONAL REGULATORY PROTEIN"/>
    <property type="match status" value="1"/>
</dbReference>
<accession>A0AAW9SCJ9</accession>
<dbReference type="RefSeq" id="WP_347165706.1">
    <property type="nucleotide sequence ID" value="NZ_JBDNCH010000002.1"/>
</dbReference>
<dbReference type="SUPFAM" id="SSF52540">
    <property type="entry name" value="P-loop containing nucleoside triphosphate hydrolases"/>
    <property type="match status" value="1"/>
</dbReference>
<dbReference type="CDD" id="cd00009">
    <property type="entry name" value="AAA"/>
    <property type="match status" value="1"/>
</dbReference>
<protein>
    <submittedName>
        <fullName evidence="11">Sigma 54-interacting transcriptional regulator</fullName>
    </submittedName>
</protein>
<dbReference type="InterPro" id="IPR011006">
    <property type="entry name" value="CheY-like_superfamily"/>
</dbReference>
<reference evidence="11 12" key="1">
    <citation type="submission" date="2024-05" db="EMBL/GenBank/DDBJ databases">
        <title>Genome sequence of Ponticoccus litoralis KCCM 90028.</title>
        <authorList>
            <person name="Kim J.M."/>
            <person name="Lee J.K."/>
            <person name="Choi B.J."/>
            <person name="Bayburt H."/>
            <person name="Baek J.H."/>
            <person name="Jeon C.O."/>
        </authorList>
    </citation>
    <scope>NUCLEOTIDE SEQUENCE [LARGE SCALE GENOMIC DNA]</scope>
    <source>
        <strain evidence="11 12">KCCM 90028</strain>
    </source>
</reference>
<feature type="region of interest" description="Disordered" evidence="8">
    <location>
        <begin position="288"/>
        <end position="310"/>
    </location>
</feature>
<feature type="domain" description="Sigma-54 factor interaction" evidence="9">
    <location>
        <begin position="141"/>
        <end position="310"/>
    </location>
</feature>
<evidence type="ECO:0000256" key="3">
    <source>
        <dbReference type="ARBA" id="ARBA00022840"/>
    </source>
</evidence>
<dbReference type="EMBL" id="JBDNCH010000002">
    <property type="protein sequence ID" value="MEN9060532.1"/>
    <property type="molecule type" value="Genomic_DNA"/>
</dbReference>
<dbReference type="SMART" id="SM00448">
    <property type="entry name" value="REC"/>
    <property type="match status" value="1"/>
</dbReference>
<evidence type="ECO:0000256" key="5">
    <source>
        <dbReference type="ARBA" id="ARBA00023015"/>
    </source>
</evidence>
<dbReference type="Pfam" id="PF00158">
    <property type="entry name" value="Sigma54_activat"/>
    <property type="match status" value="1"/>
</dbReference>
<proteinExistence type="predicted"/>
<dbReference type="InterPro" id="IPR001789">
    <property type="entry name" value="Sig_transdc_resp-reg_receiver"/>
</dbReference>
<dbReference type="InterPro" id="IPR002078">
    <property type="entry name" value="Sigma_54_int"/>
</dbReference>
<dbReference type="Pfam" id="PF00072">
    <property type="entry name" value="Response_reg"/>
    <property type="match status" value="1"/>
</dbReference>
<evidence type="ECO:0000313" key="11">
    <source>
        <dbReference type="EMBL" id="MEN9060532.1"/>
    </source>
</evidence>
<feature type="modified residue" description="4-aspartylphosphate" evidence="7">
    <location>
        <position position="54"/>
    </location>
</feature>
<keyword evidence="1 7" id="KW-0597">Phosphoprotein</keyword>
<comment type="caution">
    <text evidence="11">The sequence shown here is derived from an EMBL/GenBank/DDBJ whole genome shotgun (WGS) entry which is preliminary data.</text>
</comment>
<dbReference type="FunFam" id="3.40.50.2300:FF:000018">
    <property type="entry name" value="DNA-binding transcriptional regulator NtrC"/>
    <property type="match status" value="1"/>
</dbReference>
<evidence type="ECO:0000259" key="9">
    <source>
        <dbReference type="PROSITE" id="PS50045"/>
    </source>
</evidence>
<evidence type="ECO:0000259" key="10">
    <source>
        <dbReference type="PROSITE" id="PS50110"/>
    </source>
</evidence>
<dbReference type="GO" id="GO:0005524">
    <property type="term" value="F:ATP binding"/>
    <property type="evidence" value="ECO:0007669"/>
    <property type="project" value="UniProtKB-KW"/>
</dbReference>
<dbReference type="GO" id="GO:0006355">
    <property type="term" value="P:regulation of DNA-templated transcription"/>
    <property type="evidence" value="ECO:0007669"/>
    <property type="project" value="InterPro"/>
</dbReference>
<dbReference type="PANTHER" id="PTHR32071:SF57">
    <property type="entry name" value="C4-DICARBOXYLATE TRANSPORT TRANSCRIPTIONAL REGULATORY PROTEIN DCTD"/>
    <property type="match status" value="1"/>
</dbReference>
<keyword evidence="6" id="KW-0804">Transcription</keyword>